<dbReference type="AlphaFoldDB" id="A0AAV7UYC5"/>
<name>A0AAV7UYC5_PLEWA</name>
<keyword evidence="3" id="KW-1185">Reference proteome</keyword>
<sequence>MGEPRDRLNGLRDKKHGVLGKAKATVVPEPLVSAQDLEPDTAEPTSKAAPTTTAPNCPGSGKVKIADYLKPVLEAHTPLISKDQGPNTSLLHWYMILLHQRKHIGNQSNQRPASYLSDQNLSGCEVKPDYDFESQPQRSPKHLTKPNQPIRSKAQFLVEEQVHATRMQHIIQGPPIDIPGNLHTKPHEKQLGWAVLQDDSQLHSQTCGTRQLHDEPTNTRHDEAPDDSAVWGRCF</sequence>
<proteinExistence type="predicted"/>
<comment type="caution">
    <text evidence="2">The sequence shown here is derived from an EMBL/GenBank/DDBJ whole genome shotgun (WGS) entry which is preliminary data.</text>
</comment>
<accession>A0AAV7UYC5</accession>
<dbReference type="Proteomes" id="UP001066276">
    <property type="component" value="Chromosome 2_2"/>
</dbReference>
<feature type="compositionally biased region" description="Basic and acidic residues" evidence="1">
    <location>
        <begin position="211"/>
        <end position="223"/>
    </location>
</feature>
<evidence type="ECO:0000256" key="1">
    <source>
        <dbReference type="SAM" id="MobiDB-lite"/>
    </source>
</evidence>
<feature type="compositionally biased region" description="Low complexity" evidence="1">
    <location>
        <begin position="42"/>
        <end position="55"/>
    </location>
</feature>
<dbReference type="EMBL" id="JANPWB010000004">
    <property type="protein sequence ID" value="KAJ1193391.1"/>
    <property type="molecule type" value="Genomic_DNA"/>
</dbReference>
<feature type="region of interest" description="Disordered" evidence="1">
    <location>
        <begin position="1"/>
        <end position="59"/>
    </location>
</feature>
<feature type="compositionally biased region" description="Basic and acidic residues" evidence="1">
    <location>
        <begin position="1"/>
        <end position="12"/>
    </location>
</feature>
<feature type="region of interest" description="Disordered" evidence="1">
    <location>
        <begin position="126"/>
        <end position="151"/>
    </location>
</feature>
<organism evidence="2 3">
    <name type="scientific">Pleurodeles waltl</name>
    <name type="common">Iberian ribbed newt</name>
    <dbReference type="NCBI Taxonomy" id="8319"/>
    <lineage>
        <taxon>Eukaryota</taxon>
        <taxon>Metazoa</taxon>
        <taxon>Chordata</taxon>
        <taxon>Craniata</taxon>
        <taxon>Vertebrata</taxon>
        <taxon>Euteleostomi</taxon>
        <taxon>Amphibia</taxon>
        <taxon>Batrachia</taxon>
        <taxon>Caudata</taxon>
        <taxon>Salamandroidea</taxon>
        <taxon>Salamandridae</taxon>
        <taxon>Pleurodelinae</taxon>
        <taxon>Pleurodeles</taxon>
    </lineage>
</organism>
<evidence type="ECO:0000313" key="3">
    <source>
        <dbReference type="Proteomes" id="UP001066276"/>
    </source>
</evidence>
<feature type="region of interest" description="Disordered" evidence="1">
    <location>
        <begin position="209"/>
        <end position="229"/>
    </location>
</feature>
<evidence type="ECO:0000313" key="2">
    <source>
        <dbReference type="EMBL" id="KAJ1193391.1"/>
    </source>
</evidence>
<reference evidence="2" key="1">
    <citation type="journal article" date="2022" name="bioRxiv">
        <title>Sequencing and chromosome-scale assembly of the giantPleurodeles waltlgenome.</title>
        <authorList>
            <person name="Brown T."/>
            <person name="Elewa A."/>
            <person name="Iarovenko S."/>
            <person name="Subramanian E."/>
            <person name="Araus A.J."/>
            <person name="Petzold A."/>
            <person name="Susuki M."/>
            <person name="Suzuki K.-i.T."/>
            <person name="Hayashi T."/>
            <person name="Toyoda A."/>
            <person name="Oliveira C."/>
            <person name="Osipova E."/>
            <person name="Leigh N.D."/>
            <person name="Simon A."/>
            <person name="Yun M.H."/>
        </authorList>
    </citation>
    <scope>NUCLEOTIDE SEQUENCE</scope>
    <source>
        <strain evidence="2">20211129_DDA</strain>
        <tissue evidence="2">Liver</tissue>
    </source>
</reference>
<protein>
    <submittedName>
        <fullName evidence="2">Uncharacterized protein</fullName>
    </submittedName>
</protein>
<gene>
    <name evidence="2" type="ORF">NDU88_002689</name>
</gene>